<feature type="transmembrane region" description="Helical" evidence="6">
    <location>
        <begin position="272"/>
        <end position="293"/>
    </location>
</feature>
<dbReference type="InterPro" id="IPR036259">
    <property type="entry name" value="MFS_trans_sf"/>
</dbReference>
<organism evidence="7 8">
    <name type="scientific">Stephania yunnanensis</name>
    <dbReference type="NCBI Taxonomy" id="152371"/>
    <lineage>
        <taxon>Eukaryota</taxon>
        <taxon>Viridiplantae</taxon>
        <taxon>Streptophyta</taxon>
        <taxon>Embryophyta</taxon>
        <taxon>Tracheophyta</taxon>
        <taxon>Spermatophyta</taxon>
        <taxon>Magnoliopsida</taxon>
        <taxon>Ranunculales</taxon>
        <taxon>Menispermaceae</taxon>
        <taxon>Menispermoideae</taxon>
        <taxon>Cissampelideae</taxon>
        <taxon>Stephania</taxon>
    </lineage>
</organism>
<evidence type="ECO:0000313" key="8">
    <source>
        <dbReference type="Proteomes" id="UP001420932"/>
    </source>
</evidence>
<evidence type="ECO:0000256" key="3">
    <source>
        <dbReference type="ARBA" id="ARBA00022692"/>
    </source>
</evidence>
<feature type="transmembrane region" description="Helical" evidence="6">
    <location>
        <begin position="392"/>
        <end position="412"/>
    </location>
</feature>
<dbReference type="PANTHER" id="PTHR11654">
    <property type="entry name" value="OLIGOPEPTIDE TRANSPORTER-RELATED"/>
    <property type="match status" value="1"/>
</dbReference>
<evidence type="ECO:0000256" key="6">
    <source>
        <dbReference type="SAM" id="Phobius"/>
    </source>
</evidence>
<evidence type="ECO:0000256" key="4">
    <source>
        <dbReference type="ARBA" id="ARBA00022989"/>
    </source>
</evidence>
<feature type="transmembrane region" description="Helical" evidence="6">
    <location>
        <begin position="355"/>
        <end position="372"/>
    </location>
</feature>
<feature type="transmembrane region" description="Helical" evidence="6">
    <location>
        <begin position="313"/>
        <end position="334"/>
    </location>
</feature>
<protein>
    <submittedName>
        <fullName evidence="7">Uncharacterized protein</fullName>
    </submittedName>
</protein>
<feature type="transmembrane region" description="Helical" evidence="6">
    <location>
        <begin position="146"/>
        <end position="164"/>
    </location>
</feature>
<comment type="similarity">
    <text evidence="2">Belongs to the major facilitator superfamily. Proton-dependent oligopeptide transporter (POT/PTR) (TC 2.A.17) family.</text>
</comment>
<dbReference type="AlphaFoldDB" id="A0AAP0JZW9"/>
<evidence type="ECO:0000256" key="1">
    <source>
        <dbReference type="ARBA" id="ARBA00004141"/>
    </source>
</evidence>
<comment type="caution">
    <text evidence="7">The sequence shown here is derived from an EMBL/GenBank/DDBJ whole genome shotgun (WGS) entry which is preliminary data.</text>
</comment>
<feature type="transmembrane region" description="Helical" evidence="6">
    <location>
        <begin position="475"/>
        <end position="497"/>
    </location>
</feature>
<gene>
    <name evidence="7" type="ORF">Syun_012708</name>
</gene>
<evidence type="ECO:0000256" key="2">
    <source>
        <dbReference type="ARBA" id="ARBA00005982"/>
    </source>
</evidence>
<name>A0AAP0JZW9_9MAGN</name>
<comment type="subcellular location">
    <subcellularLocation>
        <location evidence="1">Membrane</location>
        <topology evidence="1">Multi-pass membrane protein</topology>
    </subcellularLocation>
</comment>
<feature type="transmembrane region" description="Helical" evidence="6">
    <location>
        <begin position="119"/>
        <end position="140"/>
    </location>
</feature>
<dbReference type="InterPro" id="IPR000109">
    <property type="entry name" value="POT_fam"/>
</dbReference>
<evidence type="ECO:0000313" key="7">
    <source>
        <dbReference type="EMBL" id="KAK9143308.1"/>
    </source>
</evidence>
<dbReference type="Gene3D" id="1.20.1250.20">
    <property type="entry name" value="MFS general substrate transporter like domains"/>
    <property type="match status" value="1"/>
</dbReference>
<proteinExistence type="inferred from homology"/>
<dbReference type="GO" id="GO:0022857">
    <property type="term" value="F:transmembrane transporter activity"/>
    <property type="evidence" value="ECO:0007669"/>
    <property type="project" value="InterPro"/>
</dbReference>
<dbReference type="Pfam" id="PF00854">
    <property type="entry name" value="PTR2"/>
    <property type="match status" value="1"/>
</dbReference>
<keyword evidence="5 6" id="KW-0472">Membrane</keyword>
<keyword evidence="4 6" id="KW-1133">Transmembrane helix</keyword>
<evidence type="ECO:0000256" key="5">
    <source>
        <dbReference type="ARBA" id="ARBA00023136"/>
    </source>
</evidence>
<keyword evidence="8" id="KW-1185">Reference proteome</keyword>
<feature type="transmembrane region" description="Helical" evidence="6">
    <location>
        <begin position="433"/>
        <end position="455"/>
    </location>
</feature>
<sequence length="521" mass="58384">MAVLVEERDVNHSERRRRWWRAMSEEGEEAGGACIFVCEGLLLLSISTHFYLIKPQGCGKIDFICNSHSTLEQAMFYISIYLIAVGNGAYEPCLVTFGADQFDEEDEDERKSKASFFKYFYVALNLGSMFSETVLAYFQNLGKWEMGFWLSSGCALFSFVMLLTGSSRYRYFKPNGNPLSRFSQVIVASVRKMNYQVPLHGEGLHELQTPVNSRNGRRILHTDDFKWLDRAAIIPHEEIASQSMESTNTHTPNPWYLCTVSQVEEVKCIIRLVPVWLCTVIFSMIFIQMLSLFVEQGAAMNTLISSSFHIPPASMTVFDIICISCFIILYDRFLVPLYTKITGSKPVVLSELQRIGIGLIVAVVAIFSAGLVELQRLKYSSHGANNETSSLSIFWQIPQYILLGVAEAFAYVGELEFFAAQTPDGLKSLGIGLSMASTAIGSYLSSLLLTVVMEVTSKHGHSAGWVPPNLNDGHLHRFFFLSAGITSLNLVAFVVCAKRFKCISFEKRESDDNEPVEEVMA</sequence>
<accession>A0AAP0JZW9</accession>
<reference evidence="7 8" key="1">
    <citation type="submission" date="2024-01" db="EMBL/GenBank/DDBJ databases">
        <title>Genome assemblies of Stephania.</title>
        <authorList>
            <person name="Yang L."/>
        </authorList>
    </citation>
    <scope>NUCLEOTIDE SEQUENCE [LARGE SCALE GENOMIC DNA]</scope>
    <source>
        <strain evidence="7">YNDBR</strain>
        <tissue evidence="7">Leaf</tissue>
    </source>
</reference>
<keyword evidence="3 6" id="KW-0812">Transmembrane</keyword>
<feature type="transmembrane region" description="Helical" evidence="6">
    <location>
        <begin position="30"/>
        <end position="53"/>
    </location>
</feature>
<dbReference type="SUPFAM" id="SSF103473">
    <property type="entry name" value="MFS general substrate transporter"/>
    <property type="match status" value="1"/>
</dbReference>
<dbReference type="Proteomes" id="UP001420932">
    <property type="component" value="Unassembled WGS sequence"/>
</dbReference>
<dbReference type="EMBL" id="JBBNAF010000005">
    <property type="protein sequence ID" value="KAK9143308.1"/>
    <property type="molecule type" value="Genomic_DNA"/>
</dbReference>
<dbReference type="GO" id="GO:0016020">
    <property type="term" value="C:membrane"/>
    <property type="evidence" value="ECO:0007669"/>
    <property type="project" value="UniProtKB-SubCell"/>
</dbReference>